<dbReference type="OMA" id="RDPIHEI"/>
<evidence type="ECO:0000313" key="3">
    <source>
        <dbReference type="Proteomes" id="UP000018144"/>
    </source>
</evidence>
<evidence type="ECO:0000256" key="1">
    <source>
        <dbReference type="SAM" id="MobiDB-lite"/>
    </source>
</evidence>
<dbReference type="AlphaFoldDB" id="U4LBC3"/>
<dbReference type="OrthoDB" id="4157259at2759"/>
<keyword evidence="3" id="KW-1185">Reference proteome</keyword>
<name>U4LBC3_PYROM</name>
<dbReference type="Proteomes" id="UP000018144">
    <property type="component" value="Unassembled WGS sequence"/>
</dbReference>
<reference evidence="2 3" key="1">
    <citation type="journal article" date="2013" name="PLoS Genet.">
        <title>The genome and development-dependent transcriptomes of Pyronema confluens: a window into fungal evolution.</title>
        <authorList>
            <person name="Traeger S."/>
            <person name="Altegoer F."/>
            <person name="Freitag M."/>
            <person name="Gabaldon T."/>
            <person name="Kempken F."/>
            <person name="Kumar A."/>
            <person name="Marcet-Houben M."/>
            <person name="Poggeler S."/>
            <person name="Stajich J.E."/>
            <person name="Nowrousian M."/>
        </authorList>
    </citation>
    <scope>NUCLEOTIDE SEQUENCE [LARGE SCALE GENOMIC DNA]</scope>
    <source>
        <strain evidence="3">CBS 100304</strain>
        <tissue evidence="2">Vegetative mycelium</tissue>
    </source>
</reference>
<feature type="compositionally biased region" description="Low complexity" evidence="1">
    <location>
        <begin position="19"/>
        <end position="29"/>
    </location>
</feature>
<protein>
    <submittedName>
        <fullName evidence="2">Uncharacterized protein</fullName>
    </submittedName>
</protein>
<feature type="compositionally biased region" description="Low complexity" evidence="1">
    <location>
        <begin position="47"/>
        <end position="71"/>
    </location>
</feature>
<accession>U4LBC3</accession>
<feature type="region of interest" description="Disordered" evidence="1">
    <location>
        <begin position="1"/>
        <end position="87"/>
    </location>
</feature>
<dbReference type="EMBL" id="HF936576">
    <property type="protein sequence ID" value="CCX17120.1"/>
    <property type="molecule type" value="Genomic_DNA"/>
</dbReference>
<dbReference type="eggNOG" id="ENOG502S65B">
    <property type="taxonomic scope" value="Eukaryota"/>
</dbReference>
<organism evidence="2 3">
    <name type="scientific">Pyronema omphalodes (strain CBS 100304)</name>
    <name type="common">Pyronema confluens</name>
    <dbReference type="NCBI Taxonomy" id="1076935"/>
    <lineage>
        <taxon>Eukaryota</taxon>
        <taxon>Fungi</taxon>
        <taxon>Dikarya</taxon>
        <taxon>Ascomycota</taxon>
        <taxon>Pezizomycotina</taxon>
        <taxon>Pezizomycetes</taxon>
        <taxon>Pezizales</taxon>
        <taxon>Pyronemataceae</taxon>
        <taxon>Pyronema</taxon>
    </lineage>
</organism>
<sequence>MAYELHSKQHHPLSDSFSEKSSVPRSSRSAAITIPAAASDCEGCETSPASSPSSSGSSSPRSSPRSLAMSSTTASPTAPCPKEKQNDMWAYHRRRPRLLSNSFCRTEHTTFDMGMRDGSTRVIAFVKRSQGFDWNEDIFLPSGSDITIHNGINKPEEVHDIFLTDEDRCFPVPPQQTRRMQVEEY</sequence>
<evidence type="ECO:0000313" key="2">
    <source>
        <dbReference type="EMBL" id="CCX17120.1"/>
    </source>
</evidence>
<gene>
    <name evidence="2" type="ORF">PCON_04049</name>
</gene>
<proteinExistence type="predicted"/>